<dbReference type="RefSeq" id="WP_186996045.1">
    <property type="nucleotide sequence ID" value="NZ_JACOQK010000001.1"/>
</dbReference>
<organism evidence="2 3">
    <name type="scientific">Clostridium facile</name>
    <dbReference type="NCBI Taxonomy" id="2763035"/>
    <lineage>
        <taxon>Bacteria</taxon>
        <taxon>Bacillati</taxon>
        <taxon>Bacillota</taxon>
        <taxon>Clostridia</taxon>
        <taxon>Eubacteriales</taxon>
        <taxon>Clostridiaceae</taxon>
        <taxon>Clostridium</taxon>
    </lineage>
</organism>
<comment type="caution">
    <text evidence="2">The sequence shown here is derived from an EMBL/GenBank/DDBJ whole genome shotgun (WGS) entry which is preliminary data.</text>
</comment>
<reference evidence="2 3" key="1">
    <citation type="submission" date="2020-08" db="EMBL/GenBank/DDBJ databases">
        <title>Genome public.</title>
        <authorList>
            <person name="Liu C."/>
            <person name="Sun Q."/>
        </authorList>
    </citation>
    <scope>NUCLEOTIDE SEQUENCE [LARGE SCALE GENOMIC DNA]</scope>
    <source>
        <strain evidence="2 3">NSJ-27</strain>
    </source>
</reference>
<keyword evidence="3" id="KW-1185">Reference proteome</keyword>
<dbReference type="InterPro" id="IPR025648">
    <property type="entry name" value="DUF4358"/>
</dbReference>
<sequence length="155" mass="17669">MKLAKFLCVICLAAFLVGICWTDNYADKPVAEIEQVMLHNEKVFELTKGTANDLRRYYGLNEEDYDGCILYRSISPMDVDELLIVKMKDSSQKETLETAVENRLETQKKSFEGYGVEQTALLSDAVFEFKGDYAFFGVSGSVQDWEKEFLSSIQN</sequence>
<name>A0ABR7IP04_9CLOT</name>
<feature type="chain" id="PRO_5046264710" evidence="1">
    <location>
        <begin position="27"/>
        <end position="155"/>
    </location>
</feature>
<accession>A0ABR7IP04</accession>
<protein>
    <submittedName>
        <fullName evidence="2">DUF4358 domain-containing protein</fullName>
    </submittedName>
</protein>
<dbReference type="EMBL" id="JACOQK010000001">
    <property type="protein sequence ID" value="MBC5786842.1"/>
    <property type="molecule type" value="Genomic_DNA"/>
</dbReference>
<dbReference type="Proteomes" id="UP000649151">
    <property type="component" value="Unassembled WGS sequence"/>
</dbReference>
<dbReference type="Pfam" id="PF14270">
    <property type="entry name" value="DUF4358"/>
    <property type="match status" value="1"/>
</dbReference>
<feature type="signal peptide" evidence="1">
    <location>
        <begin position="1"/>
        <end position="26"/>
    </location>
</feature>
<keyword evidence="1" id="KW-0732">Signal</keyword>
<evidence type="ECO:0000256" key="1">
    <source>
        <dbReference type="SAM" id="SignalP"/>
    </source>
</evidence>
<evidence type="ECO:0000313" key="2">
    <source>
        <dbReference type="EMBL" id="MBC5786842.1"/>
    </source>
</evidence>
<gene>
    <name evidence="2" type="ORF">H8Z77_02245</name>
</gene>
<evidence type="ECO:0000313" key="3">
    <source>
        <dbReference type="Proteomes" id="UP000649151"/>
    </source>
</evidence>
<proteinExistence type="predicted"/>